<dbReference type="CTD" id="9679"/>
<feature type="region of interest" description="Disordered" evidence="2">
    <location>
        <begin position="233"/>
        <end position="297"/>
    </location>
</feature>
<protein>
    <submittedName>
        <fullName evidence="4">Protein FAM53B</fullName>
    </submittedName>
</protein>
<proteinExistence type="inferred from homology"/>
<evidence type="ECO:0000256" key="2">
    <source>
        <dbReference type="SAM" id="MobiDB-lite"/>
    </source>
</evidence>
<dbReference type="OrthoDB" id="9934966at2759"/>
<gene>
    <name evidence="4" type="primary">fam53b</name>
</gene>
<comment type="similarity">
    <text evidence="1">Belongs to the FAM53 family.</text>
</comment>
<feature type="region of interest" description="Disordered" evidence="2">
    <location>
        <begin position="317"/>
        <end position="392"/>
    </location>
</feature>
<dbReference type="Proteomes" id="UP000515145">
    <property type="component" value="Chromosome 19"/>
</dbReference>
<evidence type="ECO:0000313" key="3">
    <source>
        <dbReference type="Proteomes" id="UP000515145"/>
    </source>
</evidence>
<dbReference type="InterPro" id="IPR029356">
    <property type="entry name" value="FAM53"/>
</dbReference>
<dbReference type="Pfam" id="PF15242">
    <property type="entry name" value="FAM53"/>
    <property type="match status" value="1"/>
</dbReference>
<dbReference type="GO" id="GO:0005634">
    <property type="term" value="C:nucleus"/>
    <property type="evidence" value="ECO:0007669"/>
    <property type="project" value="TreeGrafter"/>
</dbReference>
<dbReference type="InParanoid" id="A0A6P7KHW6"/>
<name>A0A6P7KHW6_9TELE</name>
<dbReference type="GO" id="GO:0090263">
    <property type="term" value="P:positive regulation of canonical Wnt signaling pathway"/>
    <property type="evidence" value="ECO:0007669"/>
    <property type="project" value="TreeGrafter"/>
</dbReference>
<reference evidence="4" key="1">
    <citation type="submission" date="2025-08" db="UniProtKB">
        <authorList>
            <consortium name="RefSeq"/>
        </authorList>
    </citation>
    <scope>IDENTIFICATION</scope>
</reference>
<dbReference type="AlphaFoldDB" id="A0A6P7KHW6"/>
<accession>A0A6P7KHW6</accession>
<dbReference type="FunCoup" id="A0A6P7KHW6">
    <property type="interactions" value="1316"/>
</dbReference>
<keyword evidence="3" id="KW-1185">Reference proteome</keyword>
<dbReference type="PANTHER" id="PTHR28567:SF1">
    <property type="entry name" value="PROTEIN FAM53B"/>
    <property type="match status" value="1"/>
</dbReference>
<dbReference type="GO" id="GO:0006606">
    <property type="term" value="P:protein import into nucleus"/>
    <property type="evidence" value="ECO:0007669"/>
    <property type="project" value="TreeGrafter"/>
</dbReference>
<evidence type="ECO:0000313" key="4">
    <source>
        <dbReference type="RefSeq" id="XP_028287857.1"/>
    </source>
</evidence>
<dbReference type="PANTHER" id="PTHR28567">
    <property type="entry name" value="PROTEIN FAM53A-LIKE ISOFORM X1"/>
    <property type="match status" value="1"/>
</dbReference>
<organism evidence="3 4">
    <name type="scientific">Parambassis ranga</name>
    <name type="common">Indian glassy fish</name>
    <dbReference type="NCBI Taxonomy" id="210632"/>
    <lineage>
        <taxon>Eukaryota</taxon>
        <taxon>Metazoa</taxon>
        <taxon>Chordata</taxon>
        <taxon>Craniata</taxon>
        <taxon>Vertebrata</taxon>
        <taxon>Euteleostomi</taxon>
        <taxon>Actinopterygii</taxon>
        <taxon>Neopterygii</taxon>
        <taxon>Teleostei</taxon>
        <taxon>Neoteleostei</taxon>
        <taxon>Acanthomorphata</taxon>
        <taxon>Ovalentaria</taxon>
        <taxon>Ambassidae</taxon>
        <taxon>Parambassis</taxon>
    </lineage>
</organism>
<dbReference type="RefSeq" id="XP_028287857.1">
    <property type="nucleotide sequence ID" value="XM_028432056.1"/>
</dbReference>
<evidence type="ECO:0000256" key="1">
    <source>
        <dbReference type="ARBA" id="ARBA00010984"/>
    </source>
</evidence>
<dbReference type="GeneID" id="114452632"/>
<feature type="compositionally biased region" description="Acidic residues" evidence="2">
    <location>
        <begin position="367"/>
        <end position="381"/>
    </location>
</feature>
<sequence length="419" mass="45890">MCVAMVIIYKKTLEKKGADDVTSKHTDLGPAQTMSQGTALFSCGLMETSRWHEVGHSCAIQQRPVRTSLESLWDVLPEVHKSSAQWDWDVGSTSSTITSLLQDLSLTEAASSHVTAPPSKRQCRSLSCSDELSGCRSTWRPQGSRVWTAVEKRRCHSGGSVQRSSIGNMQLGFPAMQRSSSFSLPARSNTLEPPCFTQRLPWPSTFSGMTPSSSISLSSEPSAQPLYFSHEQICLPEPHGPSPTSSPDSTPELERRGGEGGLARSRSQPCVLNDKKIGVKRRRPADTHKQRPSLDLAKMTQKLRNFHSLSCPGITGEDSCESGRALPTLRSSSQCDTDDSSTNGLKDVQPRTKEGKITTNMSSGPAVEEEDWNSTDCDDVTPEPINGKDSEPLWTGLCSMRKDMYQLGGELDIEQIERN</sequence>